<proteinExistence type="predicted"/>
<keyword evidence="3" id="KW-1185">Reference proteome</keyword>
<gene>
    <name evidence="2" type="ORF">PhaeoP36_02548</name>
</gene>
<dbReference type="EMBL" id="CP010643">
    <property type="protein sequence ID" value="ATG36660.1"/>
    <property type="molecule type" value="Genomic_DNA"/>
</dbReference>
<name>A0ABN5DH39_9RHOB</name>
<reference evidence="2 3" key="4">
    <citation type="journal article" date="2018" name="Environ. Microbiol. Rep.">
        <title>Phylogenetic distribution of roseobacticides in the Roseobacter group and their effect on microalgae.</title>
        <authorList>
            <person name="Sonnenschein E.C."/>
            <person name="Phippen C.B."/>
            <person name="Bentzon-Tilia M."/>
            <person name="Rasmussen S.A."/>
            <person name="Nielsen K.F."/>
            <person name="Gram L."/>
        </authorList>
    </citation>
    <scope>NUCLEOTIDE SEQUENCE [LARGE SCALE GENOMIC DNA]</scope>
    <source>
        <strain evidence="2 3">P36</strain>
    </source>
</reference>
<dbReference type="RefSeq" id="WP_096869334.1">
    <property type="nucleotide sequence ID" value="NZ_CP010643.1"/>
</dbReference>
<evidence type="ECO:0000256" key="1">
    <source>
        <dbReference type="SAM" id="MobiDB-lite"/>
    </source>
</evidence>
<accession>A0ABN5DH39</accession>
<protein>
    <submittedName>
        <fullName evidence="2">Uncharacterized protein</fullName>
    </submittedName>
</protein>
<reference evidence="2 3" key="2">
    <citation type="journal article" date="2017" name="Genome Biol. Evol.">
        <title>Trajectories and Drivers of Genome Evolution in Surface-Associated Marine Phaeobacter.</title>
        <authorList>
            <person name="Freese H.M."/>
            <person name="Sikorski J."/>
            <person name="Bunk B."/>
            <person name="Scheuner C."/>
            <person name="Meier-Kolthoff J.P."/>
            <person name="Sproer C."/>
            <person name="Gram L."/>
            <person name="Overmann J."/>
        </authorList>
    </citation>
    <scope>NUCLEOTIDE SEQUENCE [LARGE SCALE GENOMIC DNA]</scope>
    <source>
        <strain evidence="2 3">P36</strain>
    </source>
</reference>
<reference evidence="2 3" key="3">
    <citation type="journal article" date="2017" name="Int. J. Syst. Evol. Microbiol.">
        <title>Adaptation of Surface-Associated Bacteria to the Open Ocean: A Genomically Distinct Subpopulation of Phaeobacter gallaeciensis Colonizes Pacific Mesozooplankton.</title>
        <authorList>
            <person name="Freese H.M."/>
            <person name="Methner A."/>
            <person name="Overmann J."/>
        </authorList>
    </citation>
    <scope>NUCLEOTIDE SEQUENCE [LARGE SCALE GENOMIC DNA]</scope>
    <source>
        <strain evidence="2 3">P36</strain>
    </source>
</reference>
<sequence>MAEGGGGAGITTVHLTDAMHEVPIPFIASNAAFEIIAADTFAMDSTIAFQLRSLHPLQQYATYSVMLFPQRAATLDENITFSYRFGTDPETMQHAFYPWEFDLPPGDYEIVIMDDSFDLGEKLCRFSVRLVETLEDVEPRASAHPVDDSTSPPSFGFSQVAEPLRSGSQHAFLIHGPLGPGDHVLLIGLGGRTRR</sequence>
<feature type="compositionally biased region" description="Polar residues" evidence="1">
    <location>
        <begin position="148"/>
        <end position="157"/>
    </location>
</feature>
<organism evidence="2 3">
    <name type="scientific">Phaeobacter piscinae</name>
    <dbReference type="NCBI Taxonomy" id="1580596"/>
    <lineage>
        <taxon>Bacteria</taxon>
        <taxon>Pseudomonadati</taxon>
        <taxon>Pseudomonadota</taxon>
        <taxon>Alphaproteobacteria</taxon>
        <taxon>Rhodobacterales</taxon>
        <taxon>Roseobacteraceae</taxon>
        <taxon>Phaeobacter</taxon>
    </lineage>
</organism>
<dbReference type="Proteomes" id="UP000218891">
    <property type="component" value="Chromosome"/>
</dbReference>
<evidence type="ECO:0000313" key="3">
    <source>
        <dbReference type="Proteomes" id="UP000218891"/>
    </source>
</evidence>
<feature type="region of interest" description="Disordered" evidence="1">
    <location>
        <begin position="139"/>
        <end position="160"/>
    </location>
</feature>
<evidence type="ECO:0000313" key="2">
    <source>
        <dbReference type="EMBL" id="ATG36660.1"/>
    </source>
</evidence>
<reference evidence="2 3" key="1">
    <citation type="journal article" date="2017" name="Front. Microbiol.">
        <title>Phaeobacter piscinae sp. nov., a species of the Roseobacter group and potential aquaculture probiont.</title>
        <authorList>
            <person name="Sonnenschein E.C."/>
            <person name="Phippen C.B.W."/>
            <person name="Nielsen K.F."/>
            <person name="Mateiu R.V."/>
            <person name="Melchiorsen J."/>
            <person name="Gram L."/>
            <person name="Overmann J."/>
            <person name="Freese H.M."/>
        </authorList>
    </citation>
    <scope>NUCLEOTIDE SEQUENCE [LARGE SCALE GENOMIC DNA]</scope>
    <source>
        <strain evidence="2 3">P36</strain>
    </source>
</reference>